<dbReference type="EMBL" id="CAKOGP040001112">
    <property type="protein sequence ID" value="CAJ1942266.1"/>
    <property type="molecule type" value="Genomic_DNA"/>
</dbReference>
<proteinExistence type="predicted"/>
<keyword evidence="3" id="KW-0274">FAD</keyword>
<evidence type="ECO:0000259" key="5">
    <source>
        <dbReference type="Pfam" id="PF22780"/>
    </source>
</evidence>
<dbReference type="PANTHER" id="PTHR42887">
    <property type="entry name" value="OS12G0638800 PROTEIN"/>
    <property type="match status" value="1"/>
</dbReference>
<dbReference type="PRINTS" id="PR00368">
    <property type="entry name" value="FADPNR"/>
</dbReference>
<accession>A0AAD2CPQ8</accession>
<dbReference type="Gene3D" id="2.40.30.10">
    <property type="entry name" value="Translation factors"/>
    <property type="match status" value="1"/>
</dbReference>
<dbReference type="Pfam" id="PF22780">
    <property type="entry name" value="HI0933_like_1st"/>
    <property type="match status" value="1"/>
</dbReference>
<dbReference type="Pfam" id="PF03486">
    <property type="entry name" value="HI0933_like"/>
    <property type="match status" value="1"/>
</dbReference>
<dbReference type="InterPro" id="IPR023166">
    <property type="entry name" value="BaiN-like_dom_sf"/>
</dbReference>
<dbReference type="AlphaFoldDB" id="A0AAD2CPQ8"/>
<dbReference type="InterPro" id="IPR004792">
    <property type="entry name" value="BaiN-like"/>
</dbReference>
<dbReference type="SUPFAM" id="SSF51905">
    <property type="entry name" value="FAD/NAD(P)-binding domain"/>
    <property type="match status" value="1"/>
</dbReference>
<organism evidence="6 7">
    <name type="scientific">Cylindrotheca closterium</name>
    <dbReference type="NCBI Taxonomy" id="2856"/>
    <lineage>
        <taxon>Eukaryota</taxon>
        <taxon>Sar</taxon>
        <taxon>Stramenopiles</taxon>
        <taxon>Ochrophyta</taxon>
        <taxon>Bacillariophyta</taxon>
        <taxon>Bacillariophyceae</taxon>
        <taxon>Bacillariophycidae</taxon>
        <taxon>Bacillariales</taxon>
        <taxon>Bacillariaceae</taxon>
        <taxon>Cylindrotheca</taxon>
    </lineage>
</organism>
<evidence type="ECO:0000313" key="6">
    <source>
        <dbReference type="EMBL" id="CAJ1942266.1"/>
    </source>
</evidence>
<evidence type="ECO:0000313" key="7">
    <source>
        <dbReference type="Proteomes" id="UP001295423"/>
    </source>
</evidence>
<dbReference type="PANTHER" id="PTHR42887:SF2">
    <property type="entry name" value="OS12G0638800 PROTEIN"/>
    <property type="match status" value="1"/>
</dbReference>
<evidence type="ECO:0000259" key="4">
    <source>
        <dbReference type="Pfam" id="PF03486"/>
    </source>
</evidence>
<comment type="caution">
    <text evidence="6">The sequence shown here is derived from an EMBL/GenBank/DDBJ whole genome shotgun (WGS) entry which is preliminary data.</text>
</comment>
<dbReference type="InterPro" id="IPR055178">
    <property type="entry name" value="RsdA/BaiN/AoA(So)-like_dom"/>
</dbReference>
<dbReference type="SUPFAM" id="SSF160996">
    <property type="entry name" value="HI0933 insert domain-like"/>
    <property type="match status" value="1"/>
</dbReference>
<reference evidence="6" key="1">
    <citation type="submission" date="2023-08" db="EMBL/GenBank/DDBJ databases">
        <authorList>
            <person name="Audoor S."/>
            <person name="Bilcke G."/>
        </authorList>
    </citation>
    <scope>NUCLEOTIDE SEQUENCE</scope>
</reference>
<dbReference type="Proteomes" id="UP001295423">
    <property type="component" value="Unassembled WGS sequence"/>
</dbReference>
<dbReference type="InterPro" id="IPR036188">
    <property type="entry name" value="FAD/NAD-bd_sf"/>
</dbReference>
<keyword evidence="2" id="KW-0285">Flavoprotein</keyword>
<evidence type="ECO:0000256" key="2">
    <source>
        <dbReference type="ARBA" id="ARBA00022630"/>
    </source>
</evidence>
<evidence type="ECO:0008006" key="8">
    <source>
        <dbReference type="Google" id="ProtNLM"/>
    </source>
</evidence>
<keyword evidence="7" id="KW-1185">Reference proteome</keyword>
<protein>
    <recommendedName>
        <fullName evidence="8">FAD/NAD(P)-binding domain-containing protein</fullName>
    </recommendedName>
</protein>
<name>A0AAD2CPQ8_9STRA</name>
<dbReference type="InterPro" id="IPR057661">
    <property type="entry name" value="RsdA/BaiN/AoA(So)_Rossmann"/>
</dbReference>
<sequence length="483" mass="52187">MCLSIASPSFYSRKCAFFVRALSTSSNKHADKKKIAVIGGGASGIFASIAAAEHSHTQVTVLEATGKTLQKVKISGGGRCNVMHDTDKSIQTILGSYPRGSKELNGAYRKRFTPAMARDWFEYRGVELKTEADGRMFPTTDSSQTILDTLMNAAEEEGVEIRTKQKVASITPYDNGFLVGWKDAEEPPEEFEAIILATGSAPVGYGLAKSLGHDLVQPAPSLFTLNCKHAIKEDGLLYGLSGISVPTARITLSMTTISGGETNNISDPSKKVKKKKKTTKLQQEGPLLITHHGLSGPAALRLSAFAAREFQEINYRTHITVHWDTGIGSNAEEVFEKLWQVTSSNPKRTVSSLCPIPNNQIPRRLWSALVEYSGLGSNDSNPNGILWGGAPKKLVRKLATNLVACPLEVTGKGTFKEEFVTAGGVSLEELEMKTMESKKCPGVFLCGELINVDGVTGGFNFMNCWATGFMAGHSSADYVHSSQ</sequence>
<evidence type="ECO:0000256" key="3">
    <source>
        <dbReference type="ARBA" id="ARBA00022827"/>
    </source>
</evidence>
<feature type="domain" description="RsdA/BaiN/AoA(So)-like insert" evidence="5">
    <location>
        <begin position="272"/>
        <end position="420"/>
    </location>
</feature>
<evidence type="ECO:0000256" key="1">
    <source>
        <dbReference type="ARBA" id="ARBA00001974"/>
    </source>
</evidence>
<dbReference type="Gene3D" id="3.50.50.60">
    <property type="entry name" value="FAD/NAD(P)-binding domain"/>
    <property type="match status" value="1"/>
</dbReference>
<comment type="cofactor">
    <cofactor evidence="1">
        <name>FAD</name>
        <dbReference type="ChEBI" id="CHEBI:57692"/>
    </cofactor>
</comment>
<gene>
    <name evidence="6" type="ORF">CYCCA115_LOCUS7861</name>
</gene>
<feature type="domain" description="RsdA/BaiN/AoA(So)-like Rossmann fold-like" evidence="4">
    <location>
        <begin position="34"/>
        <end position="473"/>
    </location>
</feature>
<dbReference type="Gene3D" id="1.10.8.260">
    <property type="entry name" value="HI0933 insert domain-like"/>
    <property type="match status" value="1"/>
</dbReference>
<dbReference type="PRINTS" id="PR00411">
    <property type="entry name" value="PNDRDTASEI"/>
</dbReference>